<organism evidence="8 9">
    <name type="scientific">Pontiella desulfatans</name>
    <dbReference type="NCBI Taxonomy" id="2750659"/>
    <lineage>
        <taxon>Bacteria</taxon>
        <taxon>Pseudomonadati</taxon>
        <taxon>Kiritimatiellota</taxon>
        <taxon>Kiritimatiellia</taxon>
        <taxon>Kiritimatiellales</taxon>
        <taxon>Pontiellaceae</taxon>
        <taxon>Pontiella</taxon>
    </lineage>
</organism>
<dbReference type="Gene3D" id="3.40.720.10">
    <property type="entry name" value="Alkaline Phosphatase, subunit A"/>
    <property type="match status" value="1"/>
</dbReference>
<dbReference type="PANTHER" id="PTHR42693">
    <property type="entry name" value="ARYLSULFATASE FAMILY MEMBER"/>
    <property type="match status" value="1"/>
</dbReference>
<keyword evidence="3" id="KW-0479">Metal-binding</keyword>
<keyword evidence="5" id="KW-0378">Hydrolase</keyword>
<feature type="domain" description="Sulfatase N-terminal" evidence="7">
    <location>
        <begin position="25"/>
        <end position="397"/>
    </location>
</feature>
<comment type="cofactor">
    <cofactor evidence="1">
        <name>Ca(2+)</name>
        <dbReference type="ChEBI" id="CHEBI:29108"/>
    </cofactor>
</comment>
<dbReference type="InterPro" id="IPR050738">
    <property type="entry name" value="Sulfatase"/>
</dbReference>
<evidence type="ECO:0000256" key="3">
    <source>
        <dbReference type="ARBA" id="ARBA00022723"/>
    </source>
</evidence>
<dbReference type="GO" id="GO:0004065">
    <property type="term" value="F:arylsulfatase activity"/>
    <property type="evidence" value="ECO:0007669"/>
    <property type="project" value="TreeGrafter"/>
</dbReference>
<evidence type="ECO:0000256" key="4">
    <source>
        <dbReference type="ARBA" id="ARBA00022729"/>
    </source>
</evidence>
<dbReference type="InterPro" id="IPR017850">
    <property type="entry name" value="Alkaline_phosphatase_core_sf"/>
</dbReference>
<reference evidence="8 9" key="1">
    <citation type="submission" date="2019-04" db="EMBL/GenBank/DDBJ databases">
        <authorList>
            <person name="Van Vliet M D."/>
        </authorList>
    </citation>
    <scope>NUCLEOTIDE SEQUENCE [LARGE SCALE GENOMIC DNA]</scope>
    <source>
        <strain evidence="8 9">F1</strain>
    </source>
</reference>
<keyword evidence="9" id="KW-1185">Reference proteome</keyword>
<evidence type="ECO:0000256" key="1">
    <source>
        <dbReference type="ARBA" id="ARBA00001913"/>
    </source>
</evidence>
<accession>A0A6C2U218</accession>
<comment type="similarity">
    <text evidence="2">Belongs to the sulfatase family.</text>
</comment>
<dbReference type="SUPFAM" id="SSF53649">
    <property type="entry name" value="Alkaline phosphatase-like"/>
    <property type="match status" value="1"/>
</dbReference>
<dbReference type="RefSeq" id="WP_136079556.1">
    <property type="nucleotide sequence ID" value="NZ_CAAHFG010000001.1"/>
</dbReference>
<dbReference type="GO" id="GO:0046872">
    <property type="term" value="F:metal ion binding"/>
    <property type="evidence" value="ECO:0007669"/>
    <property type="project" value="UniProtKB-KW"/>
</dbReference>
<sequence>MNSIYLGVALATVVCMSGCKEQQTNIIFILADDLGYMDVGGYAEHVTGTPVADQFYETPNLDRLMKEGLSFSRAYATQLCSPTRASLLTGRYAPKLGFTTASWPGMPTYHMEGQTPPAGLHPQDVIYHFDKIKEQQAWKNGGSITALRSEEITIAEQLPGYHSAFLGKWHVGGHGAEGYQPADQGFDPIAWFDAGGSPYFDWHARWNNTKTYSPKMAQQELQVGDAGDDTEQDYLTDDLTQKALTYLDERTGKDKPFLLYFNHFAVHGPWQSRSDYQEYFDGKASKGWNGHDNAAYAGMLKSLDDSVGALMEKLRETGLDKNTLVVFMSDNGGLLEVPKGKITSNAPLKGGKAMLNEGGTRVPLIVWAPGRVPADAWSDVAVHCTDIFPTLSEVADYGVDHEIDGQSLLPLLNDLDNSEGHYDRDTFYWHYPFNVSLNDVDHGLPLTPRSSMVEGDWKLIFDWHGKLELYNLADDLSEQNNLADAMPDRANEMFEDLKEWLEENVEPHYFPTPNPDYDAAQDHRPYPFRNLWTD</sequence>
<keyword evidence="6" id="KW-0106">Calcium</keyword>
<evidence type="ECO:0000256" key="5">
    <source>
        <dbReference type="ARBA" id="ARBA00022801"/>
    </source>
</evidence>
<gene>
    <name evidence="8" type="primary">atsA_177</name>
    <name evidence="8" type="ORF">PDESU_02587</name>
</gene>
<protein>
    <submittedName>
        <fullName evidence="8">Arylsulfatase</fullName>
    </submittedName>
</protein>
<name>A0A6C2U218_PONDE</name>
<dbReference type="CDD" id="cd16144">
    <property type="entry name" value="ARS_like"/>
    <property type="match status" value="1"/>
</dbReference>
<dbReference type="PANTHER" id="PTHR42693:SF42">
    <property type="entry name" value="ARYLSULFATASE G"/>
    <property type="match status" value="1"/>
</dbReference>
<proteinExistence type="inferred from homology"/>
<evidence type="ECO:0000313" key="8">
    <source>
        <dbReference type="EMBL" id="VGO14030.1"/>
    </source>
</evidence>
<dbReference type="InterPro" id="IPR000917">
    <property type="entry name" value="Sulfatase_N"/>
</dbReference>
<evidence type="ECO:0000313" key="9">
    <source>
        <dbReference type="Proteomes" id="UP000366872"/>
    </source>
</evidence>
<evidence type="ECO:0000256" key="2">
    <source>
        <dbReference type="ARBA" id="ARBA00008779"/>
    </source>
</evidence>
<dbReference type="AlphaFoldDB" id="A0A6C2U218"/>
<dbReference type="Gene3D" id="3.30.1120.10">
    <property type="match status" value="1"/>
</dbReference>
<dbReference type="Pfam" id="PF00884">
    <property type="entry name" value="Sulfatase"/>
    <property type="match status" value="1"/>
</dbReference>
<dbReference type="Proteomes" id="UP000366872">
    <property type="component" value="Unassembled WGS sequence"/>
</dbReference>
<evidence type="ECO:0000256" key="6">
    <source>
        <dbReference type="ARBA" id="ARBA00022837"/>
    </source>
</evidence>
<keyword evidence="4" id="KW-0732">Signal</keyword>
<dbReference type="EMBL" id="CAAHFG010000001">
    <property type="protein sequence ID" value="VGO14030.1"/>
    <property type="molecule type" value="Genomic_DNA"/>
</dbReference>
<evidence type="ECO:0000259" key="7">
    <source>
        <dbReference type="Pfam" id="PF00884"/>
    </source>
</evidence>